<dbReference type="CDD" id="cd00067">
    <property type="entry name" value="GAL4"/>
    <property type="match status" value="1"/>
</dbReference>
<evidence type="ECO:0000256" key="3">
    <source>
        <dbReference type="SAM" id="Phobius"/>
    </source>
</evidence>
<keyword evidence="3" id="KW-1133">Transmembrane helix</keyword>
<protein>
    <recommendedName>
        <fullName evidence="6">Zn(2)-C6 fungal-type domain-containing protein</fullName>
    </recommendedName>
</protein>
<dbReference type="GO" id="GO:0008270">
    <property type="term" value="F:zinc ion binding"/>
    <property type="evidence" value="ECO:0007669"/>
    <property type="project" value="InterPro"/>
</dbReference>
<feature type="region of interest" description="Disordered" evidence="2">
    <location>
        <begin position="1"/>
        <end position="37"/>
    </location>
</feature>
<feature type="transmembrane region" description="Helical" evidence="3">
    <location>
        <begin position="503"/>
        <end position="524"/>
    </location>
</feature>
<dbReference type="Proteomes" id="UP000770015">
    <property type="component" value="Unassembled WGS sequence"/>
</dbReference>
<dbReference type="InterPro" id="IPR052973">
    <property type="entry name" value="Fungal_sec-metab_reg_TF"/>
</dbReference>
<evidence type="ECO:0000256" key="2">
    <source>
        <dbReference type="SAM" id="MobiDB-lite"/>
    </source>
</evidence>
<evidence type="ECO:0000256" key="1">
    <source>
        <dbReference type="ARBA" id="ARBA00023242"/>
    </source>
</evidence>
<dbReference type="OrthoDB" id="3474066at2759"/>
<keyword evidence="3" id="KW-0472">Membrane</keyword>
<name>A0A9P8VEC5_9PEZI</name>
<dbReference type="InterPro" id="IPR001138">
    <property type="entry name" value="Zn2Cys6_DnaBD"/>
</dbReference>
<feature type="compositionally biased region" description="Basic and acidic residues" evidence="2">
    <location>
        <begin position="15"/>
        <end position="31"/>
    </location>
</feature>
<evidence type="ECO:0008006" key="6">
    <source>
        <dbReference type="Google" id="ProtNLM"/>
    </source>
</evidence>
<keyword evidence="5" id="KW-1185">Reference proteome</keyword>
<organism evidence="4 5">
    <name type="scientific">Plectosphaerella plurivora</name>
    <dbReference type="NCBI Taxonomy" id="936078"/>
    <lineage>
        <taxon>Eukaryota</taxon>
        <taxon>Fungi</taxon>
        <taxon>Dikarya</taxon>
        <taxon>Ascomycota</taxon>
        <taxon>Pezizomycotina</taxon>
        <taxon>Sordariomycetes</taxon>
        <taxon>Hypocreomycetidae</taxon>
        <taxon>Glomerellales</taxon>
        <taxon>Plectosphaerellaceae</taxon>
        <taxon>Plectosphaerella</taxon>
    </lineage>
</organism>
<reference evidence="4" key="1">
    <citation type="journal article" date="2021" name="Nat. Commun.">
        <title>Genetic determinants of endophytism in the Arabidopsis root mycobiome.</title>
        <authorList>
            <person name="Mesny F."/>
            <person name="Miyauchi S."/>
            <person name="Thiergart T."/>
            <person name="Pickel B."/>
            <person name="Atanasova L."/>
            <person name="Karlsson M."/>
            <person name="Huettel B."/>
            <person name="Barry K.W."/>
            <person name="Haridas S."/>
            <person name="Chen C."/>
            <person name="Bauer D."/>
            <person name="Andreopoulos W."/>
            <person name="Pangilinan J."/>
            <person name="LaButti K."/>
            <person name="Riley R."/>
            <person name="Lipzen A."/>
            <person name="Clum A."/>
            <person name="Drula E."/>
            <person name="Henrissat B."/>
            <person name="Kohler A."/>
            <person name="Grigoriev I.V."/>
            <person name="Martin F.M."/>
            <person name="Hacquard S."/>
        </authorList>
    </citation>
    <scope>NUCLEOTIDE SEQUENCE</scope>
    <source>
        <strain evidence="4">MPI-SDFR-AT-0117</strain>
    </source>
</reference>
<comment type="caution">
    <text evidence="4">The sequence shown here is derived from an EMBL/GenBank/DDBJ whole genome shotgun (WGS) entry which is preliminary data.</text>
</comment>
<keyword evidence="1" id="KW-0539">Nucleus</keyword>
<dbReference type="AlphaFoldDB" id="A0A9P8VEC5"/>
<dbReference type="EMBL" id="JAGSXJ010000008">
    <property type="protein sequence ID" value="KAH6689087.1"/>
    <property type="molecule type" value="Genomic_DNA"/>
</dbReference>
<sequence>MQPESQAYQPIPGHVSDDFTIDKPYTGEKRPSAQMDVPGDYMSASVTFSQPSSYVMDSGLVMGFVPNFQDMHMATPVSPVAVRQDGGFFSGAPSASLYPMAGMTDNMSMPMLGFDGGFAPVTDASDRKPLLSYGSVTTAAETSAPAQLTAPLAGAQPCFDLVKTEQEVASYDLDRKTSPAVILLQSNQKAPASKRGPFVSKKARDETAATRKRGSCIRCRMQRIRCIANAECGPDGVDGPCLTCSKQRPNPKTWRLPCFRSKITDVKLFKPGNVQGKEWTLRWKDDVLDNSITTWAESTDRKIMVSEGFTREGITLRVKRFKPQPGDKLIREWASTDARRTKREVELPPYAVVDVDEAKTEYEKYIMKSVRDYKGFMAFLDAVIGTGSVPYGDEAHAHVRETYHFAWSQSRDPNIPEAERNLLTRALHLWVAIRLTTSSTTIIGQETLGIKEMPTDSPQHGKRPLPPVMGAQIDNILRVSIQAQWRQKLLELLQKMVQENKQATWFTTYLITFILLHNAALLMAHDHKYAKKHNLQRRWAREVQVEHYMQGANTLLSYFHYCNKGMFPFTEACREQDLRGLAELDQNRMEYVRRTKQWAVAQRQNWADIHQNEQFEHDYFWVSQLYTHNWVRLAG</sequence>
<keyword evidence="3" id="KW-0812">Transmembrane</keyword>
<evidence type="ECO:0000313" key="4">
    <source>
        <dbReference type="EMBL" id="KAH6689087.1"/>
    </source>
</evidence>
<dbReference type="PANTHER" id="PTHR35392">
    <property type="entry name" value="ZN(II)2CYS6 TRANSCRIPTION FACTOR (EUROFUNG)-RELATED-RELATED"/>
    <property type="match status" value="1"/>
</dbReference>
<proteinExistence type="predicted"/>
<gene>
    <name evidence="4" type="ORF">F5X68DRAFT_230741</name>
</gene>
<accession>A0A9P8VEC5</accession>
<dbReference type="GO" id="GO:0000981">
    <property type="term" value="F:DNA-binding transcription factor activity, RNA polymerase II-specific"/>
    <property type="evidence" value="ECO:0007669"/>
    <property type="project" value="InterPro"/>
</dbReference>
<dbReference type="PANTHER" id="PTHR35392:SF3">
    <property type="entry name" value="ZN(2)-C6 FUNGAL-TYPE DOMAIN-CONTAINING PROTEIN"/>
    <property type="match status" value="1"/>
</dbReference>
<evidence type="ECO:0000313" key="5">
    <source>
        <dbReference type="Proteomes" id="UP000770015"/>
    </source>
</evidence>